<evidence type="ECO:0000313" key="3">
    <source>
        <dbReference type="Proteomes" id="UP001596122"/>
    </source>
</evidence>
<dbReference type="RefSeq" id="WP_340269000.1">
    <property type="nucleotide sequence ID" value="NZ_JBBEOG010000003.1"/>
</dbReference>
<dbReference type="PANTHER" id="PTHR33361:SF2">
    <property type="entry name" value="DUF885 DOMAIN-CONTAINING PROTEIN"/>
    <property type="match status" value="1"/>
</dbReference>
<dbReference type="Pfam" id="PF05960">
    <property type="entry name" value="DUF885"/>
    <property type="match status" value="1"/>
</dbReference>
<dbReference type="EMBL" id="JBHSLD010000004">
    <property type="protein sequence ID" value="MFC5379774.1"/>
    <property type="molecule type" value="Genomic_DNA"/>
</dbReference>
<dbReference type="Proteomes" id="UP001596122">
    <property type="component" value="Unassembled WGS sequence"/>
</dbReference>
<name>A0ABW0GJX0_9MICO</name>
<evidence type="ECO:0000313" key="2">
    <source>
        <dbReference type="EMBL" id="MFC5379774.1"/>
    </source>
</evidence>
<protein>
    <submittedName>
        <fullName evidence="2">DUF885 domain-containing protein</fullName>
    </submittedName>
</protein>
<reference evidence="3" key="1">
    <citation type="journal article" date="2019" name="Int. J. Syst. Evol. Microbiol.">
        <title>The Global Catalogue of Microorganisms (GCM) 10K type strain sequencing project: providing services to taxonomists for standard genome sequencing and annotation.</title>
        <authorList>
            <consortium name="The Broad Institute Genomics Platform"/>
            <consortium name="The Broad Institute Genome Sequencing Center for Infectious Disease"/>
            <person name="Wu L."/>
            <person name="Ma J."/>
        </authorList>
    </citation>
    <scope>NUCLEOTIDE SEQUENCE [LARGE SCALE GENOMIC DNA]</scope>
    <source>
        <strain evidence="3">CCUG 43114</strain>
    </source>
</reference>
<sequence length="601" mass="63359">MTSSGPTAPPATAPTAARGEPTAPDGSRAVRDLAERFVDALTRLDPALATQLGSDPLADGLPDLSPAGADAAEDLRRSTLARLDALEAAGAPDDAAERRCAALLRDRLETAAAEHAAGEHLRDVGVLFSPVQRVRAALLAMPVDDEAAVAAAVHRTSRVPTAFAGYVRSLEAGVAAGLGAGPAQVRDVVAQLDSWAAVAGGRGWFADHLEGLLAGLDAAGRGPSPALRRDAERAGADALAAVRSLRDHLSETYLPAVAATPDPVGRERYLLGARRWTGADLDLEEVYAWGWRELAAVHARMVAVAEEVLPGATPAAAMAHLDAHGPAVDGVEPVRLHLQALMDGAIEDLDGTVFDIEGPVRVVEARIAPPGSAAAPYYTRPSLDFARPGRTWLPTLGRERFPLWDIVSTWYHEGVPGHHLQLAHWTSRARDLSSFQLSVGSVSAATEGWALYAETLMDELGHLRDAGERMGYLNAQALRAVRVVIDIGMHLGLHVPHDQQGLPVVAAGEVLTPEVAGLLLAERTRLPAEFRRSEVVRYLGMPGQAISYKLGERAWLAGRARAAAAASARGGQLDLRAWHAAALDLGPLGLDDLEPELAVLG</sequence>
<feature type="compositionally biased region" description="Low complexity" evidence="1">
    <location>
        <begin position="13"/>
        <end position="24"/>
    </location>
</feature>
<accession>A0ABW0GJX0</accession>
<organism evidence="2 3">
    <name type="scientific">Aquipuribacter nitratireducens</name>
    <dbReference type="NCBI Taxonomy" id="650104"/>
    <lineage>
        <taxon>Bacteria</taxon>
        <taxon>Bacillati</taxon>
        <taxon>Actinomycetota</taxon>
        <taxon>Actinomycetes</taxon>
        <taxon>Micrococcales</taxon>
        <taxon>Intrasporangiaceae</taxon>
        <taxon>Aquipuribacter</taxon>
    </lineage>
</organism>
<proteinExistence type="predicted"/>
<evidence type="ECO:0000256" key="1">
    <source>
        <dbReference type="SAM" id="MobiDB-lite"/>
    </source>
</evidence>
<dbReference type="PANTHER" id="PTHR33361">
    <property type="entry name" value="GLR0591 PROTEIN"/>
    <property type="match status" value="1"/>
</dbReference>
<feature type="region of interest" description="Disordered" evidence="1">
    <location>
        <begin position="1"/>
        <end position="29"/>
    </location>
</feature>
<dbReference type="InterPro" id="IPR010281">
    <property type="entry name" value="DUF885"/>
</dbReference>
<comment type="caution">
    <text evidence="2">The sequence shown here is derived from an EMBL/GenBank/DDBJ whole genome shotgun (WGS) entry which is preliminary data.</text>
</comment>
<gene>
    <name evidence="2" type="ORF">ACFPJ6_03115</name>
</gene>
<keyword evidence="3" id="KW-1185">Reference proteome</keyword>